<protein>
    <submittedName>
        <fullName evidence="2">Uncharacterized protein</fullName>
    </submittedName>
</protein>
<organism evidence="2 3">
    <name type="scientific">Deinococcus hopiensis KR-140</name>
    <dbReference type="NCBI Taxonomy" id="695939"/>
    <lineage>
        <taxon>Bacteria</taxon>
        <taxon>Thermotogati</taxon>
        <taxon>Deinococcota</taxon>
        <taxon>Deinococci</taxon>
        <taxon>Deinococcales</taxon>
        <taxon>Deinococcaceae</taxon>
        <taxon>Deinococcus</taxon>
    </lineage>
</organism>
<dbReference type="EMBL" id="FWWU01000009">
    <property type="protein sequence ID" value="SMB91080.1"/>
    <property type="molecule type" value="Genomic_DNA"/>
</dbReference>
<feature type="region of interest" description="Disordered" evidence="1">
    <location>
        <begin position="101"/>
        <end position="122"/>
    </location>
</feature>
<evidence type="ECO:0000313" key="2">
    <source>
        <dbReference type="EMBL" id="SMB91080.1"/>
    </source>
</evidence>
<name>A0A1W1VD09_9DEIO</name>
<dbReference type="Proteomes" id="UP000192582">
    <property type="component" value="Unassembled WGS sequence"/>
</dbReference>
<evidence type="ECO:0000256" key="1">
    <source>
        <dbReference type="SAM" id="MobiDB-lite"/>
    </source>
</evidence>
<dbReference type="AlphaFoldDB" id="A0A1W1VD09"/>
<sequence length="122" mass="13259">MWPRAAQFQVRDALAAQGWRLDACEIWNAPIEAPAFQAHARHPDLPGALLLDLMLSDLEGGLWRYRRAPRVTLPLERARHISPEGLPHLVPETVPLFKSGAGAVPGTRTPAPLSPGAFSSGK</sequence>
<gene>
    <name evidence="2" type="ORF">SAMN00790413_00978</name>
</gene>
<proteinExistence type="predicted"/>
<accession>A0A1W1VD09</accession>
<reference evidence="2 3" key="1">
    <citation type="submission" date="2017-04" db="EMBL/GenBank/DDBJ databases">
        <authorList>
            <person name="Afonso C.L."/>
            <person name="Miller P.J."/>
            <person name="Scott M.A."/>
            <person name="Spackman E."/>
            <person name="Goraichik I."/>
            <person name="Dimitrov K.M."/>
            <person name="Suarez D.L."/>
            <person name="Swayne D.E."/>
        </authorList>
    </citation>
    <scope>NUCLEOTIDE SEQUENCE [LARGE SCALE GENOMIC DNA]</scope>
    <source>
        <strain evidence="2 3">KR-140</strain>
    </source>
</reference>
<keyword evidence="3" id="KW-1185">Reference proteome</keyword>
<evidence type="ECO:0000313" key="3">
    <source>
        <dbReference type="Proteomes" id="UP000192582"/>
    </source>
</evidence>